<keyword evidence="4" id="KW-1133">Transmembrane helix</keyword>
<reference evidence="6 7" key="2">
    <citation type="submission" date="2020-07" db="EMBL/GenBank/DDBJ databases">
        <title>Genome assembly of wild tea tree DASZ reveals pedigree and selection history of tea varieties.</title>
        <authorList>
            <person name="Zhang W."/>
        </authorList>
    </citation>
    <scope>NUCLEOTIDE SEQUENCE [LARGE SCALE GENOMIC DNA]</scope>
    <source>
        <strain evidence="7">cv. G240</strain>
        <tissue evidence="6">Leaf</tissue>
    </source>
</reference>
<evidence type="ECO:0000256" key="3">
    <source>
        <dbReference type="ARBA" id="ARBA00022729"/>
    </source>
</evidence>
<evidence type="ECO:0000256" key="1">
    <source>
        <dbReference type="ARBA" id="ARBA00004167"/>
    </source>
</evidence>
<dbReference type="PANTHER" id="PTHR47974">
    <property type="entry name" value="OS07G0415500 PROTEIN"/>
    <property type="match status" value="1"/>
</dbReference>
<evidence type="ECO:0000313" key="6">
    <source>
        <dbReference type="EMBL" id="KAF5945988.1"/>
    </source>
</evidence>
<accession>A0A7J7H2P0</accession>
<keyword evidence="2" id="KW-0812">Transmembrane</keyword>
<dbReference type="EMBL" id="JACBKZ010000007">
    <property type="protein sequence ID" value="KAF5945988.1"/>
    <property type="molecule type" value="Genomic_DNA"/>
</dbReference>
<comment type="caution">
    <text evidence="6">The sequence shown here is derived from an EMBL/GenBank/DDBJ whole genome shotgun (WGS) entry which is preliminary data.</text>
</comment>
<proteinExistence type="predicted"/>
<evidence type="ECO:0000256" key="5">
    <source>
        <dbReference type="ARBA" id="ARBA00023136"/>
    </source>
</evidence>
<organism evidence="6 7">
    <name type="scientific">Camellia sinensis</name>
    <name type="common">Tea plant</name>
    <name type="synonym">Thea sinensis</name>
    <dbReference type="NCBI Taxonomy" id="4442"/>
    <lineage>
        <taxon>Eukaryota</taxon>
        <taxon>Viridiplantae</taxon>
        <taxon>Streptophyta</taxon>
        <taxon>Embryophyta</taxon>
        <taxon>Tracheophyta</taxon>
        <taxon>Spermatophyta</taxon>
        <taxon>Magnoliopsida</taxon>
        <taxon>eudicotyledons</taxon>
        <taxon>Gunneridae</taxon>
        <taxon>Pentapetalae</taxon>
        <taxon>asterids</taxon>
        <taxon>Ericales</taxon>
        <taxon>Theaceae</taxon>
        <taxon>Camellia</taxon>
    </lineage>
</organism>
<dbReference type="AlphaFoldDB" id="A0A7J7H2P0"/>
<dbReference type="PANTHER" id="PTHR47974:SF9">
    <property type="entry name" value="RECEPTOR-LIKE SERINE_THREONINE-PROTEIN KINASE"/>
    <property type="match status" value="1"/>
</dbReference>
<name>A0A7J7H2P0_CAMSI</name>
<comment type="subcellular location">
    <subcellularLocation>
        <location evidence="1">Membrane</location>
        <topology evidence="1">Single-pass membrane protein</topology>
    </subcellularLocation>
</comment>
<gene>
    <name evidence="6" type="ORF">HYC85_016216</name>
</gene>
<protein>
    <submittedName>
        <fullName evidence="6">Uncharacterized protein</fullName>
    </submittedName>
</protein>
<dbReference type="GO" id="GO:0016020">
    <property type="term" value="C:membrane"/>
    <property type="evidence" value="ECO:0007669"/>
    <property type="project" value="UniProtKB-SubCell"/>
</dbReference>
<evidence type="ECO:0000256" key="4">
    <source>
        <dbReference type="ARBA" id="ARBA00022989"/>
    </source>
</evidence>
<keyword evidence="7" id="KW-1185">Reference proteome</keyword>
<dbReference type="Proteomes" id="UP000593564">
    <property type="component" value="Unassembled WGS sequence"/>
</dbReference>
<reference evidence="7" key="1">
    <citation type="journal article" date="2020" name="Nat. Commun.">
        <title>Genome assembly of wild tea tree DASZ reveals pedigree and selection history of tea varieties.</title>
        <authorList>
            <person name="Zhang W."/>
            <person name="Zhang Y."/>
            <person name="Qiu H."/>
            <person name="Guo Y."/>
            <person name="Wan H."/>
            <person name="Zhang X."/>
            <person name="Scossa F."/>
            <person name="Alseekh S."/>
            <person name="Zhang Q."/>
            <person name="Wang P."/>
            <person name="Xu L."/>
            <person name="Schmidt M.H."/>
            <person name="Jia X."/>
            <person name="Li D."/>
            <person name="Zhu A."/>
            <person name="Guo F."/>
            <person name="Chen W."/>
            <person name="Ni D."/>
            <person name="Usadel B."/>
            <person name="Fernie A.R."/>
            <person name="Wen W."/>
        </authorList>
    </citation>
    <scope>NUCLEOTIDE SEQUENCE [LARGE SCALE GENOMIC DNA]</scope>
    <source>
        <strain evidence="7">cv. G240</strain>
    </source>
</reference>
<evidence type="ECO:0000256" key="2">
    <source>
        <dbReference type="ARBA" id="ARBA00022692"/>
    </source>
</evidence>
<keyword evidence="5" id="KW-0472">Membrane</keyword>
<sequence length="111" mass="12661">MALYTSSPSPTTASQSEKSTFLVWQSNIASRGVSSAALDDLDPSFSVPVIMAYGSDYAERTDILRFLKLESDGNLRIYSSPKFFLEGRHRLLVYEFMKNRFLDNFLFTKEQ</sequence>
<keyword evidence="3" id="KW-0732">Signal</keyword>
<evidence type="ECO:0000313" key="7">
    <source>
        <dbReference type="Proteomes" id="UP000593564"/>
    </source>
</evidence>